<comment type="caution">
    <text evidence="1">The sequence shown here is derived from an EMBL/GenBank/DDBJ whole genome shotgun (WGS) entry which is preliminary data.</text>
</comment>
<proteinExistence type="predicted"/>
<evidence type="ECO:0000313" key="1">
    <source>
        <dbReference type="EMBL" id="KAJ9644528.1"/>
    </source>
</evidence>
<sequence length="493" mass="53381">MEARAQILPSLPVPNSTSSCWQDPPSAIHDLRSTEELPSSADYVIVGGGISGAMIAWNLLEKSKDARVVMLEARGAVSGATGRNGGHTKAASYRTFPDHAQHHGMSQALKIARLEFDNIRATHSIARELGFSCESRPCDTVDIVYDAQTFDAGVKAINMMKGNLTSEECLDGCGQYRIYGPEEAAERFHVDIEGYNGEKVAGAFEYEAGSISAYKFTSNILQCCLDRGLNLQTHTPVLGIIPCAAPDQQDHTSSPPPRWLIQTARGTIATPNVILATNGYTAHLLPTLQSLIVPLRGQITAQRPGTRLPQGGCLSTTFSFIYKTGYEYMITRPQTTPFPGDIIIGGGLGRLPPDAEVGEYGTCDDSSLNPQLSRYLRDCTKAYFGSHWGKDDPAGRVRKEWTGIMGVTGDGLPFVGQVPDADGLWVSAGFNGHGMVLALKCAEALVGMMLGEEISDWFPDCFRISQERVERLREIGFKGRKGMSVSEGPEGSR</sequence>
<name>A0ACC2ZB88_9PEZI</name>
<reference evidence="1" key="1">
    <citation type="submission" date="2022-10" db="EMBL/GenBank/DDBJ databases">
        <title>Culturing micro-colonial fungi from biological soil crusts in the Mojave desert and describing Neophaeococcomyces mojavensis, and introducing the new genera and species Taxawa tesnikishii.</title>
        <authorList>
            <person name="Kurbessoian T."/>
            <person name="Stajich J.E."/>
        </authorList>
    </citation>
    <scope>NUCLEOTIDE SEQUENCE</scope>
    <source>
        <strain evidence="1">JES_115</strain>
    </source>
</reference>
<accession>A0ACC2ZB88</accession>
<dbReference type="Proteomes" id="UP001172680">
    <property type="component" value="Unassembled WGS sequence"/>
</dbReference>
<keyword evidence="2" id="KW-1185">Reference proteome</keyword>
<protein>
    <submittedName>
        <fullName evidence="1">Uncharacterized protein</fullName>
    </submittedName>
</protein>
<dbReference type="EMBL" id="JAPDRP010000009">
    <property type="protein sequence ID" value="KAJ9644528.1"/>
    <property type="molecule type" value="Genomic_DNA"/>
</dbReference>
<evidence type="ECO:0000313" key="2">
    <source>
        <dbReference type="Proteomes" id="UP001172680"/>
    </source>
</evidence>
<organism evidence="1 2">
    <name type="scientific">Coniosporium tulheliwenetii</name>
    <dbReference type="NCBI Taxonomy" id="3383036"/>
    <lineage>
        <taxon>Eukaryota</taxon>
        <taxon>Fungi</taxon>
        <taxon>Dikarya</taxon>
        <taxon>Ascomycota</taxon>
        <taxon>Pezizomycotina</taxon>
        <taxon>Dothideomycetes</taxon>
        <taxon>Dothideomycetes incertae sedis</taxon>
        <taxon>Coniosporium</taxon>
    </lineage>
</organism>
<gene>
    <name evidence="1" type="ORF">H2199_003491</name>
</gene>